<name>A0A1B6DT45_9HEMI</name>
<dbReference type="EMBL" id="GEDC01008460">
    <property type="protein sequence ID" value="JAS28838.1"/>
    <property type="molecule type" value="Transcribed_RNA"/>
</dbReference>
<dbReference type="AlphaFoldDB" id="A0A1B6DT45"/>
<protein>
    <submittedName>
        <fullName evidence="1">Uncharacterized protein</fullName>
    </submittedName>
</protein>
<accession>A0A1B6DT45</accession>
<reference evidence="1" key="1">
    <citation type="submission" date="2015-12" db="EMBL/GenBank/DDBJ databases">
        <title>De novo transcriptome assembly of four potential Pierce s Disease insect vectors from Arizona vineyards.</title>
        <authorList>
            <person name="Tassone E.E."/>
        </authorList>
    </citation>
    <scope>NUCLEOTIDE SEQUENCE</scope>
</reference>
<gene>
    <name evidence="1" type="ORF">g.914</name>
</gene>
<evidence type="ECO:0000313" key="1">
    <source>
        <dbReference type="EMBL" id="JAS28838.1"/>
    </source>
</evidence>
<organism evidence="1">
    <name type="scientific">Clastoptera arizonana</name>
    <name type="common">Arizona spittle bug</name>
    <dbReference type="NCBI Taxonomy" id="38151"/>
    <lineage>
        <taxon>Eukaryota</taxon>
        <taxon>Metazoa</taxon>
        <taxon>Ecdysozoa</taxon>
        <taxon>Arthropoda</taxon>
        <taxon>Hexapoda</taxon>
        <taxon>Insecta</taxon>
        <taxon>Pterygota</taxon>
        <taxon>Neoptera</taxon>
        <taxon>Paraneoptera</taxon>
        <taxon>Hemiptera</taxon>
        <taxon>Auchenorrhyncha</taxon>
        <taxon>Cercopoidea</taxon>
        <taxon>Clastopteridae</taxon>
        <taxon>Clastoptera</taxon>
    </lineage>
</organism>
<feature type="non-terminal residue" evidence="1">
    <location>
        <position position="1"/>
    </location>
</feature>
<proteinExistence type="predicted"/>
<sequence>GMLALAMPILSQATLENLLEENIQDTVSYNQGSQGELLKYLRQGISKHLELIKEYIKKKKIVEKYEALMLKRQVEEQVHYLRKKLKPVKRQLEELYQKAVDELSLLKQQIKEGYQKDMQKIYARLGLD</sequence>